<dbReference type="InterPro" id="IPR039697">
    <property type="entry name" value="Alcohol_dehydrogenase_Fe"/>
</dbReference>
<sequence>MSMTERFEFLCRTKTLSGNRSMEHLPFELSSMDAKKPFVLISSSDRERGCHKSLVRAFEGSGVSLGISTVTSLDSQSLKAQYALFNERGFDSIIAFGTGEVVDMAKLLNIVAFYGPEILRNPEKSLNGGLYPLVYIPTGAGCGMETCNEISFNEKTFSSPALMPDIALFAPEIMDTTSIQEIFGIRLQSDINDLDTNFLNINETSNSNIKKNSANPFINSGLSSLSICSEAYAMSNNPPARAYASVAISMVMESFASLIMEAKDILSSNKNIKSHKNCMLGKSGTNKTSIKKRHLKKSDTKAMHLISCYSNKKRLSENMTKIAQASAISGYIRANIKDIKCIEIANLFTDSHPDAMKNIPAGQCMAMLLPEILITYEEKQNLLGSLLLPLSDQLTYAATPLPQRRDMALHSIRTLLNDLFIITDGRVPRTIDDTGIPRDNLSTLMEQAGRQS</sequence>
<dbReference type="Pfam" id="PF00465">
    <property type="entry name" value="Fe-ADH"/>
    <property type="match status" value="1"/>
</dbReference>
<name>A0A1W1H5X9_9BACT</name>
<protein>
    <recommendedName>
        <fullName evidence="3">Alcohol dehydrogenase iron-type/glycerol dehydrogenase GldA domain-containing protein</fullName>
    </recommendedName>
</protein>
<dbReference type="Gene3D" id="1.20.1090.10">
    <property type="entry name" value="Dehydroquinate synthase-like - alpha domain"/>
    <property type="match status" value="1"/>
</dbReference>
<comment type="similarity">
    <text evidence="1">Belongs to the iron-containing alcohol dehydrogenase family.</text>
</comment>
<dbReference type="SUPFAM" id="SSF56796">
    <property type="entry name" value="Dehydroquinate synthase-like"/>
    <property type="match status" value="1"/>
</dbReference>
<dbReference type="Gene3D" id="3.40.50.1970">
    <property type="match status" value="1"/>
</dbReference>
<evidence type="ECO:0000256" key="2">
    <source>
        <dbReference type="ARBA" id="ARBA00023002"/>
    </source>
</evidence>
<evidence type="ECO:0000313" key="4">
    <source>
        <dbReference type="EMBL" id="SLM27883.1"/>
    </source>
</evidence>
<dbReference type="EMBL" id="FWEV01000024">
    <property type="protein sequence ID" value="SLM27883.1"/>
    <property type="molecule type" value="Genomic_DNA"/>
</dbReference>
<accession>A0A1W1H5X9</accession>
<dbReference type="RefSeq" id="WP_080798782.1">
    <property type="nucleotide sequence ID" value="NZ_LT828540.1"/>
</dbReference>
<dbReference type="Proteomes" id="UP000191931">
    <property type="component" value="Unassembled WGS sequence"/>
</dbReference>
<dbReference type="STRING" id="1246637.MTBBW1_120004"/>
<feature type="domain" description="Alcohol dehydrogenase iron-type/glycerol dehydrogenase GldA" evidence="3">
    <location>
        <begin position="13"/>
        <end position="170"/>
    </location>
</feature>
<organism evidence="4 5">
    <name type="scientific">Desulfamplus magnetovallimortis</name>
    <dbReference type="NCBI Taxonomy" id="1246637"/>
    <lineage>
        <taxon>Bacteria</taxon>
        <taxon>Pseudomonadati</taxon>
        <taxon>Thermodesulfobacteriota</taxon>
        <taxon>Desulfobacteria</taxon>
        <taxon>Desulfobacterales</taxon>
        <taxon>Desulfobacteraceae</taxon>
        <taxon>Desulfamplus</taxon>
    </lineage>
</organism>
<dbReference type="OrthoDB" id="9801156at2"/>
<evidence type="ECO:0000256" key="1">
    <source>
        <dbReference type="ARBA" id="ARBA00007358"/>
    </source>
</evidence>
<dbReference type="InterPro" id="IPR001670">
    <property type="entry name" value="ADH_Fe/GldA"/>
</dbReference>
<dbReference type="AlphaFoldDB" id="A0A1W1H5X9"/>
<reference evidence="4 5" key="1">
    <citation type="submission" date="2017-03" db="EMBL/GenBank/DDBJ databases">
        <authorList>
            <person name="Afonso C.L."/>
            <person name="Miller P.J."/>
            <person name="Scott M.A."/>
            <person name="Spackman E."/>
            <person name="Goraichik I."/>
            <person name="Dimitrov K.M."/>
            <person name="Suarez D.L."/>
            <person name="Swayne D.E."/>
        </authorList>
    </citation>
    <scope>NUCLEOTIDE SEQUENCE [LARGE SCALE GENOMIC DNA]</scope>
    <source>
        <strain evidence="4">PRJEB14757</strain>
    </source>
</reference>
<evidence type="ECO:0000259" key="3">
    <source>
        <dbReference type="Pfam" id="PF00465"/>
    </source>
</evidence>
<dbReference type="GO" id="GO:0046872">
    <property type="term" value="F:metal ion binding"/>
    <property type="evidence" value="ECO:0007669"/>
    <property type="project" value="InterPro"/>
</dbReference>
<dbReference type="GO" id="GO:0004022">
    <property type="term" value="F:alcohol dehydrogenase (NAD+) activity"/>
    <property type="evidence" value="ECO:0007669"/>
    <property type="project" value="TreeGrafter"/>
</dbReference>
<dbReference type="PANTHER" id="PTHR11496">
    <property type="entry name" value="ALCOHOL DEHYDROGENASE"/>
    <property type="match status" value="1"/>
</dbReference>
<keyword evidence="2" id="KW-0560">Oxidoreductase</keyword>
<keyword evidence="5" id="KW-1185">Reference proteome</keyword>
<evidence type="ECO:0000313" key="5">
    <source>
        <dbReference type="Proteomes" id="UP000191931"/>
    </source>
</evidence>
<gene>
    <name evidence="4" type="ORF">MTBBW1_120004</name>
</gene>
<proteinExistence type="inferred from homology"/>
<dbReference type="PANTHER" id="PTHR11496:SF102">
    <property type="entry name" value="ALCOHOL DEHYDROGENASE 4"/>
    <property type="match status" value="1"/>
</dbReference>